<dbReference type="AlphaFoldDB" id="A0A1H0ULT4"/>
<dbReference type="Proteomes" id="UP000199159">
    <property type="component" value="Unassembled WGS sequence"/>
</dbReference>
<protein>
    <submittedName>
        <fullName evidence="1">Uncharacterized protein</fullName>
    </submittedName>
</protein>
<reference evidence="2" key="1">
    <citation type="submission" date="2016-10" db="EMBL/GenBank/DDBJ databases">
        <authorList>
            <person name="Varghese N."/>
            <person name="Submissions S."/>
        </authorList>
    </citation>
    <scope>NUCLEOTIDE SEQUENCE [LARGE SCALE GENOMIC DNA]</scope>
    <source>
        <strain evidence="2">IBRC-M10078</strain>
    </source>
</reference>
<sequence length="44" mass="5363">MNMQKVWKLLVDYYTNRGRDVGVLYNHSLRSHKKLLSFNFYVLD</sequence>
<name>A0A1H0ULT4_9BACI</name>
<keyword evidence="2" id="KW-1185">Reference proteome</keyword>
<dbReference type="EMBL" id="FNJU01000005">
    <property type="protein sequence ID" value="SDP67292.1"/>
    <property type="molecule type" value="Genomic_DNA"/>
</dbReference>
<gene>
    <name evidence="1" type="ORF">SAMN05216565_10527</name>
</gene>
<dbReference type="STRING" id="930152.SAMN05216565_10527"/>
<organism evidence="1 2">
    <name type="scientific">Litchfieldia salsa</name>
    <dbReference type="NCBI Taxonomy" id="930152"/>
    <lineage>
        <taxon>Bacteria</taxon>
        <taxon>Bacillati</taxon>
        <taxon>Bacillota</taxon>
        <taxon>Bacilli</taxon>
        <taxon>Bacillales</taxon>
        <taxon>Bacillaceae</taxon>
        <taxon>Litchfieldia</taxon>
    </lineage>
</organism>
<evidence type="ECO:0000313" key="2">
    <source>
        <dbReference type="Proteomes" id="UP000199159"/>
    </source>
</evidence>
<accession>A0A1H0ULT4</accession>
<proteinExistence type="predicted"/>
<evidence type="ECO:0000313" key="1">
    <source>
        <dbReference type="EMBL" id="SDP67292.1"/>
    </source>
</evidence>